<feature type="region of interest" description="Disordered" evidence="1">
    <location>
        <begin position="196"/>
        <end position="218"/>
    </location>
</feature>
<name>A0AAD7HSZ4_9AGAR</name>
<evidence type="ECO:0000313" key="2">
    <source>
        <dbReference type="EMBL" id="KAJ7727516.1"/>
    </source>
</evidence>
<dbReference type="AlphaFoldDB" id="A0AAD7HSZ4"/>
<proteinExistence type="predicted"/>
<protein>
    <submittedName>
        <fullName evidence="2">Uncharacterized protein</fullName>
    </submittedName>
</protein>
<comment type="caution">
    <text evidence="2">The sequence shown here is derived from an EMBL/GenBank/DDBJ whole genome shotgun (WGS) entry which is preliminary data.</text>
</comment>
<keyword evidence="3" id="KW-1185">Reference proteome</keyword>
<reference evidence="2" key="1">
    <citation type="submission" date="2023-03" db="EMBL/GenBank/DDBJ databases">
        <title>Massive genome expansion in bonnet fungi (Mycena s.s.) driven by repeated elements and novel gene families across ecological guilds.</title>
        <authorList>
            <consortium name="Lawrence Berkeley National Laboratory"/>
            <person name="Harder C.B."/>
            <person name="Miyauchi S."/>
            <person name="Viragh M."/>
            <person name="Kuo A."/>
            <person name="Thoen E."/>
            <person name="Andreopoulos B."/>
            <person name="Lu D."/>
            <person name="Skrede I."/>
            <person name="Drula E."/>
            <person name="Henrissat B."/>
            <person name="Morin E."/>
            <person name="Kohler A."/>
            <person name="Barry K."/>
            <person name="LaButti K."/>
            <person name="Morin E."/>
            <person name="Salamov A."/>
            <person name="Lipzen A."/>
            <person name="Mereny Z."/>
            <person name="Hegedus B."/>
            <person name="Baldrian P."/>
            <person name="Stursova M."/>
            <person name="Weitz H."/>
            <person name="Taylor A."/>
            <person name="Grigoriev I.V."/>
            <person name="Nagy L.G."/>
            <person name="Martin F."/>
            <person name="Kauserud H."/>
        </authorList>
    </citation>
    <scope>NUCLEOTIDE SEQUENCE</scope>
    <source>
        <strain evidence="2">CBHHK188m</strain>
    </source>
</reference>
<accession>A0AAD7HSZ4</accession>
<sequence>MGACWGLQIICWPSIHVERGEHPNPNTPSRIRSRPRKYIDCGIPSIPMPPWLLRLLPSSFLSLAALHWSHTRKACLRGSLPISPYIIRSLPIAHHPAHLERCPHSAQTTPSLSWHVVLLASPPLVRPPYSSPCHHVGLALGTRDSPRSLPTRDFTADPFVCQGRRDVQGHFLDFPAISCPWQGGAHSRHVLEKGGGRWAPARGVEGEPETASSQGTESQTVRLGSWCVPCSCSRIALTAAHRLPRA</sequence>
<evidence type="ECO:0000313" key="3">
    <source>
        <dbReference type="Proteomes" id="UP001215280"/>
    </source>
</evidence>
<dbReference type="Proteomes" id="UP001215280">
    <property type="component" value="Unassembled WGS sequence"/>
</dbReference>
<gene>
    <name evidence="2" type="ORF">DFH07DRAFT_851683</name>
</gene>
<organism evidence="2 3">
    <name type="scientific">Mycena maculata</name>
    <dbReference type="NCBI Taxonomy" id="230809"/>
    <lineage>
        <taxon>Eukaryota</taxon>
        <taxon>Fungi</taxon>
        <taxon>Dikarya</taxon>
        <taxon>Basidiomycota</taxon>
        <taxon>Agaricomycotina</taxon>
        <taxon>Agaricomycetes</taxon>
        <taxon>Agaricomycetidae</taxon>
        <taxon>Agaricales</taxon>
        <taxon>Marasmiineae</taxon>
        <taxon>Mycenaceae</taxon>
        <taxon>Mycena</taxon>
    </lineage>
</organism>
<dbReference type="EMBL" id="JARJLG010000211">
    <property type="protein sequence ID" value="KAJ7727516.1"/>
    <property type="molecule type" value="Genomic_DNA"/>
</dbReference>
<evidence type="ECO:0000256" key="1">
    <source>
        <dbReference type="SAM" id="MobiDB-lite"/>
    </source>
</evidence>